<evidence type="ECO:0000256" key="4">
    <source>
        <dbReference type="ARBA" id="ARBA00022989"/>
    </source>
</evidence>
<dbReference type="AlphaFoldDB" id="A0A6M2CHU0"/>
<feature type="transmembrane region" description="Helical" evidence="7">
    <location>
        <begin position="114"/>
        <end position="136"/>
    </location>
</feature>
<dbReference type="PANTHER" id="PTHR43385:SF1">
    <property type="entry name" value="RIBOFLAVIN TRANSPORTER RIBJ"/>
    <property type="match status" value="1"/>
</dbReference>
<evidence type="ECO:0000256" key="7">
    <source>
        <dbReference type="SAM" id="Phobius"/>
    </source>
</evidence>
<feature type="transmembrane region" description="Helical" evidence="7">
    <location>
        <begin position="301"/>
        <end position="323"/>
    </location>
</feature>
<feature type="transmembrane region" description="Helical" evidence="7">
    <location>
        <begin position="178"/>
        <end position="198"/>
    </location>
</feature>
<keyword evidence="4 7" id="KW-1133">Transmembrane helix</keyword>
<evidence type="ECO:0000256" key="3">
    <source>
        <dbReference type="ARBA" id="ARBA00022692"/>
    </source>
</evidence>
<evidence type="ECO:0000256" key="6">
    <source>
        <dbReference type="SAM" id="MobiDB-lite"/>
    </source>
</evidence>
<evidence type="ECO:0000256" key="2">
    <source>
        <dbReference type="ARBA" id="ARBA00022448"/>
    </source>
</evidence>
<feature type="transmembrane region" description="Helical" evidence="7">
    <location>
        <begin position="394"/>
        <end position="414"/>
    </location>
</feature>
<keyword evidence="3 7" id="KW-0812">Transmembrane</keyword>
<evidence type="ECO:0000313" key="8">
    <source>
        <dbReference type="EMBL" id="NOV33211.1"/>
    </source>
</evidence>
<dbReference type="InterPro" id="IPR036259">
    <property type="entry name" value="MFS_trans_sf"/>
</dbReference>
<reference evidence="8" key="1">
    <citation type="submission" date="2019-09" db="EMBL/GenBank/DDBJ databases">
        <title>Organ-specific transcriptomic study of the physiology of the cattle tick, Rhipicephalus microplus.</title>
        <authorList>
            <person name="Tirloni L."/>
            <person name="Braz G."/>
            <person name="Gandara A.C.P."/>
            <person name="Sabadin G.A."/>
            <person name="da Silva R.M."/>
            <person name="Guizzo M.G."/>
            <person name="Machado J.A."/>
            <person name="Costa E.P."/>
            <person name="Gomes H.F."/>
            <person name="Moraes J."/>
            <person name="Mota M.B.S."/>
            <person name="Mesquita R.D."/>
            <person name="Alvarenga P.H."/>
            <person name="Alves F."/>
            <person name="Seixas A."/>
            <person name="da Fonseca R.N."/>
            <person name="Fogaca A."/>
            <person name="Logullo C."/>
            <person name="Tanaka A."/>
            <person name="Daffre S."/>
            <person name="Termignoni C."/>
            <person name="Vaz I.S.Jr."/>
            <person name="Oliveira P.L."/>
            <person name="Ribeiro J.M."/>
        </authorList>
    </citation>
    <scope>NUCLEOTIDE SEQUENCE</scope>
    <source>
        <strain evidence="8">Porto Alegre</strain>
    </source>
</reference>
<dbReference type="EMBL" id="GHWJ01000474">
    <property type="protein sequence ID" value="NOV33211.1"/>
    <property type="molecule type" value="Transcribed_RNA"/>
</dbReference>
<dbReference type="Gene3D" id="1.20.1250.20">
    <property type="entry name" value="MFS general substrate transporter like domains"/>
    <property type="match status" value="2"/>
</dbReference>
<name>A0A6M2CHU0_RHIMP</name>
<feature type="region of interest" description="Disordered" evidence="6">
    <location>
        <begin position="243"/>
        <end position="275"/>
    </location>
</feature>
<dbReference type="InterPro" id="IPR011701">
    <property type="entry name" value="MFS"/>
</dbReference>
<feature type="transmembrane region" description="Helical" evidence="7">
    <location>
        <begin position="61"/>
        <end position="81"/>
    </location>
</feature>
<dbReference type="GO" id="GO:0022857">
    <property type="term" value="F:transmembrane transporter activity"/>
    <property type="evidence" value="ECO:0007669"/>
    <property type="project" value="InterPro"/>
</dbReference>
<dbReference type="Pfam" id="PF07690">
    <property type="entry name" value="MFS_1"/>
    <property type="match status" value="1"/>
</dbReference>
<dbReference type="VEuPathDB" id="VectorBase:LOC119179518"/>
<comment type="subcellular location">
    <subcellularLocation>
        <location evidence="1">Membrane</location>
        <topology evidence="1">Multi-pass membrane protein</topology>
    </subcellularLocation>
</comment>
<feature type="transmembrane region" description="Helical" evidence="7">
    <location>
        <begin position="426"/>
        <end position="445"/>
    </location>
</feature>
<dbReference type="GO" id="GO:0016020">
    <property type="term" value="C:membrane"/>
    <property type="evidence" value="ECO:0007669"/>
    <property type="project" value="UniProtKB-SubCell"/>
</dbReference>
<keyword evidence="2" id="KW-0813">Transport</keyword>
<proteinExistence type="predicted"/>
<feature type="transmembrane region" description="Helical" evidence="7">
    <location>
        <begin position="465"/>
        <end position="483"/>
    </location>
</feature>
<dbReference type="InterPro" id="IPR052983">
    <property type="entry name" value="MFS_Riboflavin_Transporter"/>
</dbReference>
<keyword evidence="5 7" id="KW-0472">Membrane</keyword>
<sequence length="520" mass="56334">MVSAHTLKDDPRFGADSRWSWISAFACCCVLFLALATPRVAGIFFYGIIETFMVTREEASWPVSLASTLMALVGPIAGKLCDRYSCRAVLLTCSSLAGIGAGLCYLAGDLIFITISFGVVQGCALCGLYVASTVLLAQHFEKRRATAISLVLTVCGLNTVIIPPLVEYFRTEYGIRAAFLLYGAVMLHAIPSVIILRSPVWLLKLMRKTTNAPYGAEKYQTKATCVLIGEDEDHVRTARLAHDESDLHDGSSTSDHPTGPAYQSQQNESTALHQKTSGSLKKLEIGRVPRRVYCGSTVRQFLTLTFLIHGLSFATVTLTANVFCMIPADLARDRGMEPSDSVYVLQAFSIADIACRAVVGLAIDTHTLSLESVMLIGFALQGLAFEWFAWAGTLAPMIAVSVFLGVTSGSRLCLKAPAMIMDFGMSTLPVMMGGLSFCTGVSLMIQPPLIGYFRDSRGDYSGLLHSMAALNAFFVGVWAFKIVSRWRAVSRPSSKSAESSEPCRTYSPQNCDPMSLNGEC</sequence>
<organism evidence="8">
    <name type="scientific">Rhipicephalus microplus</name>
    <name type="common">Cattle tick</name>
    <name type="synonym">Boophilus microplus</name>
    <dbReference type="NCBI Taxonomy" id="6941"/>
    <lineage>
        <taxon>Eukaryota</taxon>
        <taxon>Metazoa</taxon>
        <taxon>Ecdysozoa</taxon>
        <taxon>Arthropoda</taxon>
        <taxon>Chelicerata</taxon>
        <taxon>Arachnida</taxon>
        <taxon>Acari</taxon>
        <taxon>Parasitiformes</taxon>
        <taxon>Ixodida</taxon>
        <taxon>Ixodoidea</taxon>
        <taxon>Ixodidae</taxon>
        <taxon>Rhipicephalinae</taxon>
        <taxon>Rhipicephalus</taxon>
        <taxon>Boophilus</taxon>
    </lineage>
</organism>
<dbReference type="SUPFAM" id="SSF103473">
    <property type="entry name" value="MFS general substrate transporter"/>
    <property type="match status" value="1"/>
</dbReference>
<feature type="region of interest" description="Disordered" evidence="6">
    <location>
        <begin position="494"/>
        <end position="520"/>
    </location>
</feature>
<evidence type="ECO:0000256" key="1">
    <source>
        <dbReference type="ARBA" id="ARBA00004141"/>
    </source>
</evidence>
<dbReference type="OrthoDB" id="5667at2759"/>
<feature type="compositionally biased region" description="Polar residues" evidence="6">
    <location>
        <begin position="250"/>
        <end position="275"/>
    </location>
</feature>
<feature type="transmembrane region" description="Helical" evidence="7">
    <location>
        <begin position="148"/>
        <end position="166"/>
    </location>
</feature>
<evidence type="ECO:0000256" key="5">
    <source>
        <dbReference type="ARBA" id="ARBA00023136"/>
    </source>
</evidence>
<protein>
    <submittedName>
        <fullName evidence="8">Putative monocarboxylate transporter</fullName>
    </submittedName>
</protein>
<accession>A0A6M2CHU0</accession>
<feature type="transmembrane region" description="Helical" evidence="7">
    <location>
        <begin position="88"/>
        <end position="108"/>
    </location>
</feature>
<feature type="transmembrane region" description="Helical" evidence="7">
    <location>
        <begin position="21"/>
        <end position="49"/>
    </location>
</feature>
<dbReference type="PANTHER" id="PTHR43385">
    <property type="entry name" value="RIBOFLAVIN TRANSPORTER RIBJ"/>
    <property type="match status" value="1"/>
</dbReference>